<evidence type="ECO:0000256" key="1">
    <source>
        <dbReference type="SAM" id="SignalP"/>
    </source>
</evidence>
<accession>A0AA37IP11</accession>
<keyword evidence="1" id="KW-0732">Signal</keyword>
<protein>
    <recommendedName>
        <fullName evidence="4">Transporter</fullName>
    </recommendedName>
</protein>
<feature type="signal peptide" evidence="1">
    <location>
        <begin position="1"/>
        <end position="26"/>
    </location>
</feature>
<evidence type="ECO:0000313" key="2">
    <source>
        <dbReference type="EMBL" id="GJH30401.1"/>
    </source>
</evidence>
<gene>
    <name evidence="2" type="ORF">CBA19CS42_37815</name>
</gene>
<sequence length="326" mass="35149">MSARCHRTLLHTIIALQVACWSASRAAEAIRPAGPIGGTDIQQALLPPPGFYAAAVVAPVDLFSFSTPSGSFPASGHSVDAGVGLLWVYGVQVFGGSLASSVSLAYGHSCFQLRGQPEFCSKGGLDDTYADVLVWSRFFPSEEFASDGNAFARIPYGLAVQIGLGVVFPTGTYDVHRPLNNSANFYDIAPNIALTYNLHSLLGEKLGDATELSMRVWLNNYTENHETHYQSGRLFNVDFSITQRLSHWQYGLWGTAFKQIQDDVVSGVSVPNGGARAHGVAIGPVISYSFVEGSRPWNVTLKGLYAISAMNAAWPRGIVLRVATRF</sequence>
<dbReference type="RefSeq" id="WP_238218047.1">
    <property type="nucleotide sequence ID" value="NZ_BPUS01000036.1"/>
</dbReference>
<dbReference type="AlphaFoldDB" id="A0AA37IP11"/>
<name>A0AA37IP11_9BURK</name>
<reference evidence="2" key="1">
    <citation type="submission" date="2022-09" db="EMBL/GenBank/DDBJ databases">
        <title>Isolation and characterization of 3-chlorobenzoate degrading bacteria from soils in Shizuoka.</title>
        <authorList>
            <person name="Ifat A."/>
            <person name="Ogawa N."/>
            <person name="Kimbara K."/>
            <person name="Moriuchi R."/>
            <person name="Dohra H."/>
            <person name="Shintani M."/>
        </authorList>
    </citation>
    <scope>NUCLEOTIDE SEQUENCE</scope>
    <source>
        <strain evidence="2">19CS4-2</strain>
    </source>
</reference>
<dbReference type="Proteomes" id="UP001055111">
    <property type="component" value="Unassembled WGS sequence"/>
</dbReference>
<evidence type="ECO:0000313" key="3">
    <source>
        <dbReference type="Proteomes" id="UP001055111"/>
    </source>
</evidence>
<feature type="chain" id="PRO_5041333420" description="Transporter" evidence="1">
    <location>
        <begin position="27"/>
        <end position="326"/>
    </location>
</feature>
<dbReference type="InterPro" id="IPR025737">
    <property type="entry name" value="FApF"/>
</dbReference>
<evidence type="ECO:0008006" key="4">
    <source>
        <dbReference type="Google" id="ProtNLM"/>
    </source>
</evidence>
<proteinExistence type="predicted"/>
<dbReference type="Pfam" id="PF13557">
    <property type="entry name" value="Phenol_MetA_deg"/>
    <property type="match status" value="1"/>
</dbReference>
<organism evidence="2 3">
    <name type="scientific">Caballeronia novacaledonica</name>
    <dbReference type="NCBI Taxonomy" id="1544861"/>
    <lineage>
        <taxon>Bacteria</taxon>
        <taxon>Pseudomonadati</taxon>
        <taxon>Pseudomonadota</taxon>
        <taxon>Betaproteobacteria</taxon>
        <taxon>Burkholderiales</taxon>
        <taxon>Burkholderiaceae</taxon>
        <taxon>Caballeronia</taxon>
    </lineage>
</organism>
<comment type="caution">
    <text evidence="2">The sequence shown here is derived from an EMBL/GenBank/DDBJ whole genome shotgun (WGS) entry which is preliminary data.</text>
</comment>
<dbReference type="EMBL" id="BPUS01000036">
    <property type="protein sequence ID" value="GJH30401.1"/>
    <property type="molecule type" value="Genomic_DNA"/>
</dbReference>